<gene>
    <name evidence="7" type="ORF">NDES1114_LOCUS33529</name>
</gene>
<evidence type="ECO:0000256" key="2">
    <source>
        <dbReference type="ARBA" id="ARBA00009540"/>
    </source>
</evidence>
<comment type="similarity">
    <text evidence="2">Belongs to the OXR1 family.</text>
</comment>
<organism evidence="7">
    <name type="scientific">Neobodo designis</name>
    <name type="common">Flagellated protozoan</name>
    <name type="synonym">Bodo designis</name>
    <dbReference type="NCBI Taxonomy" id="312471"/>
    <lineage>
        <taxon>Eukaryota</taxon>
        <taxon>Discoba</taxon>
        <taxon>Euglenozoa</taxon>
        <taxon>Kinetoplastea</taxon>
        <taxon>Metakinetoplastina</taxon>
        <taxon>Neobodonida</taxon>
        <taxon>Neobodo</taxon>
    </lineage>
</organism>
<evidence type="ECO:0000256" key="5">
    <source>
        <dbReference type="SAM" id="MobiDB-lite"/>
    </source>
</evidence>
<dbReference type="SMART" id="SM00584">
    <property type="entry name" value="TLDc"/>
    <property type="match status" value="1"/>
</dbReference>
<dbReference type="PANTHER" id="PTHR23354:SF62">
    <property type="entry name" value="MUSTARD, ISOFORM V"/>
    <property type="match status" value="1"/>
</dbReference>
<name>A0A7S1QZW7_NEODS</name>
<evidence type="ECO:0000256" key="4">
    <source>
        <dbReference type="ARBA" id="ARBA00040604"/>
    </source>
</evidence>
<evidence type="ECO:0000256" key="1">
    <source>
        <dbReference type="ARBA" id="ARBA00004173"/>
    </source>
</evidence>
<dbReference type="PANTHER" id="PTHR23354">
    <property type="entry name" value="NUCLEOLAR PROTEIN 7/ESTROGEN RECEPTOR COACTIVATOR-RELATED"/>
    <property type="match status" value="1"/>
</dbReference>
<comment type="subcellular location">
    <subcellularLocation>
        <location evidence="1">Mitochondrion</location>
    </subcellularLocation>
</comment>
<evidence type="ECO:0000313" key="7">
    <source>
        <dbReference type="EMBL" id="CAD9152307.1"/>
    </source>
</evidence>
<protein>
    <recommendedName>
        <fullName evidence="4">Oxidation resistance protein 1</fullName>
    </recommendedName>
</protein>
<evidence type="ECO:0000259" key="6">
    <source>
        <dbReference type="PROSITE" id="PS51886"/>
    </source>
</evidence>
<proteinExistence type="inferred from homology"/>
<dbReference type="Pfam" id="PF07534">
    <property type="entry name" value="TLD"/>
    <property type="match status" value="2"/>
</dbReference>
<feature type="compositionally biased region" description="Pro residues" evidence="5">
    <location>
        <begin position="46"/>
        <end position="55"/>
    </location>
</feature>
<feature type="region of interest" description="Disordered" evidence="5">
    <location>
        <begin position="1"/>
        <end position="65"/>
    </location>
</feature>
<feature type="compositionally biased region" description="Low complexity" evidence="5">
    <location>
        <begin position="56"/>
        <end position="65"/>
    </location>
</feature>
<reference evidence="7" key="1">
    <citation type="submission" date="2021-01" db="EMBL/GenBank/DDBJ databases">
        <authorList>
            <person name="Corre E."/>
            <person name="Pelletier E."/>
            <person name="Niang G."/>
            <person name="Scheremetjew M."/>
            <person name="Finn R."/>
            <person name="Kale V."/>
            <person name="Holt S."/>
            <person name="Cochrane G."/>
            <person name="Meng A."/>
            <person name="Brown T."/>
            <person name="Cohen L."/>
        </authorList>
    </citation>
    <scope>NUCLEOTIDE SEQUENCE</scope>
    <source>
        <strain evidence="7">CCAP 1951/1</strain>
    </source>
</reference>
<evidence type="ECO:0000256" key="3">
    <source>
        <dbReference type="ARBA" id="ARBA00023128"/>
    </source>
</evidence>
<keyword evidence="3" id="KW-0496">Mitochondrion</keyword>
<accession>A0A7S1QZW7</accession>
<sequence>MGQLLNRCTDPTQATDGDSQRPAAHGAPRHHLTVGTSSDDTASPATPAPPPPVRPAPSGSPSRASLAAKPLRIDMGHTGAIEASEADLILAGALREKIRAALPPTQQHHWKLLYSSRIHGKNFTQMIKRTRKRGPTLIVVHEGKSEFGDSGRVFGGYANDEWRLVSDREHDAKANAAARVRAERCEAEGVETAETYSTRPEGQARQFFGSVDNFIFTSGDLAVSRPTAGHWRDAFDSNQIRIYRPKCERSSTGAGNTNFLYLMDTHPQSDRVGIGMGSDRDEGVGEFAWFLNRYLSAGRCCSRLCPTYGNPRLTSASEFGIAEVEVYGVDGDAIDEDGLADDLGEEDHRTLAERHAVDKALLELHGAKFYSDEPREEC</sequence>
<dbReference type="GO" id="GO:0005739">
    <property type="term" value="C:mitochondrion"/>
    <property type="evidence" value="ECO:0007669"/>
    <property type="project" value="UniProtKB-SubCell"/>
</dbReference>
<dbReference type="PROSITE" id="PS51886">
    <property type="entry name" value="TLDC"/>
    <property type="match status" value="1"/>
</dbReference>
<dbReference type="AlphaFoldDB" id="A0A7S1QZW7"/>
<feature type="domain" description="TLDc" evidence="6">
    <location>
        <begin position="88"/>
        <end position="330"/>
    </location>
</feature>
<dbReference type="EMBL" id="HBGF01050083">
    <property type="protein sequence ID" value="CAD9152307.1"/>
    <property type="molecule type" value="Transcribed_RNA"/>
</dbReference>
<dbReference type="InterPro" id="IPR006571">
    <property type="entry name" value="TLDc_dom"/>
</dbReference>